<gene>
    <name evidence="1" type="ORF">SAMN05660991_04422</name>
</gene>
<name>A0A1H8WHL2_9ACTN</name>
<reference evidence="2" key="1">
    <citation type="submission" date="2016-10" db="EMBL/GenBank/DDBJ databases">
        <authorList>
            <person name="Varghese N."/>
            <person name="Submissions S."/>
        </authorList>
    </citation>
    <scope>NUCLEOTIDE SEQUENCE [LARGE SCALE GENOMIC DNA]</scope>
    <source>
        <strain evidence="2">DSM 45413</strain>
    </source>
</reference>
<accession>A0A1H8WHL2</accession>
<dbReference type="EMBL" id="FOEE01000020">
    <property type="protein sequence ID" value="SEP27099.1"/>
    <property type="molecule type" value="Genomic_DNA"/>
</dbReference>
<keyword evidence="2" id="KW-1185">Reference proteome</keyword>
<dbReference type="RefSeq" id="WP_091948997.1">
    <property type="nucleotide sequence ID" value="NZ_FOEE01000020.1"/>
</dbReference>
<evidence type="ECO:0000313" key="2">
    <source>
        <dbReference type="Proteomes" id="UP000198960"/>
    </source>
</evidence>
<dbReference type="STRING" id="673521.SAMN05660991_04422"/>
<protein>
    <submittedName>
        <fullName evidence="1">Uncharacterized protein</fullName>
    </submittedName>
</protein>
<proteinExistence type="predicted"/>
<dbReference type="AlphaFoldDB" id="A0A1H8WHL2"/>
<evidence type="ECO:0000313" key="1">
    <source>
        <dbReference type="EMBL" id="SEP27099.1"/>
    </source>
</evidence>
<sequence>MTVDRGIPSPRHDPAHDPAAYPVAAWSAQTSMEERRELLEQLQVVDVHLQTAASLDSRADACGNAVLARLLHDRARQHRHSAARLRAALADRGPASCRPLRRR</sequence>
<organism evidence="1 2">
    <name type="scientific">Trujillonella endophytica</name>
    <dbReference type="NCBI Taxonomy" id="673521"/>
    <lineage>
        <taxon>Bacteria</taxon>
        <taxon>Bacillati</taxon>
        <taxon>Actinomycetota</taxon>
        <taxon>Actinomycetes</taxon>
        <taxon>Geodermatophilales</taxon>
        <taxon>Geodermatophilaceae</taxon>
        <taxon>Trujillonella</taxon>
    </lineage>
</organism>
<dbReference type="Proteomes" id="UP000198960">
    <property type="component" value="Unassembled WGS sequence"/>
</dbReference>